<sequence length="145" mass="16753">MALLCSRCLDLLDHRDHQDQLEHQDLQELMENLAIQERTGKLVLLGHMVPQEIQELLVPKAKRVKLDLVNQDLEVPLVHQDFLDLAPATAQSPRSSWPSWDFSCSRTEWSSSLRTPWSTMDLMEPLVYRALLVLLVDRVNQDSLE</sequence>
<organism evidence="1 2">
    <name type="scientific">Larimichthys crocea</name>
    <name type="common">Large yellow croaker</name>
    <name type="synonym">Pseudosciaena crocea</name>
    <dbReference type="NCBI Taxonomy" id="215358"/>
    <lineage>
        <taxon>Eukaryota</taxon>
        <taxon>Metazoa</taxon>
        <taxon>Chordata</taxon>
        <taxon>Craniata</taxon>
        <taxon>Vertebrata</taxon>
        <taxon>Euteleostomi</taxon>
        <taxon>Actinopterygii</taxon>
        <taxon>Neopterygii</taxon>
        <taxon>Teleostei</taxon>
        <taxon>Neoteleostei</taxon>
        <taxon>Acanthomorphata</taxon>
        <taxon>Eupercaria</taxon>
        <taxon>Sciaenidae</taxon>
        <taxon>Larimichthys</taxon>
    </lineage>
</organism>
<comment type="caution">
    <text evidence="1">The sequence shown here is derived from an EMBL/GenBank/DDBJ whole genome shotgun (WGS) entry which is preliminary data.</text>
</comment>
<name>A0ACD3QX71_LARCR</name>
<dbReference type="EMBL" id="CM011686">
    <property type="protein sequence ID" value="TMS11745.1"/>
    <property type="molecule type" value="Genomic_DNA"/>
</dbReference>
<evidence type="ECO:0000313" key="1">
    <source>
        <dbReference type="EMBL" id="TMS11745.1"/>
    </source>
</evidence>
<evidence type="ECO:0000313" key="2">
    <source>
        <dbReference type="Proteomes" id="UP000793456"/>
    </source>
</evidence>
<reference evidence="1" key="1">
    <citation type="submission" date="2018-11" db="EMBL/GenBank/DDBJ databases">
        <title>The sequence and de novo assembly of Larimichthys crocea genome using PacBio and Hi-C technologies.</title>
        <authorList>
            <person name="Xu P."/>
            <person name="Chen B."/>
            <person name="Zhou Z."/>
            <person name="Ke Q."/>
            <person name="Wu Y."/>
            <person name="Bai H."/>
            <person name="Pu F."/>
        </authorList>
    </citation>
    <scope>NUCLEOTIDE SEQUENCE</scope>
    <source>
        <tissue evidence="1">Muscle</tissue>
    </source>
</reference>
<gene>
    <name evidence="1" type="ORF">E3U43_019136</name>
</gene>
<keyword evidence="2" id="KW-1185">Reference proteome</keyword>
<accession>A0ACD3QX71</accession>
<proteinExistence type="predicted"/>
<protein>
    <submittedName>
        <fullName evidence="1">Uncharacterized protein</fullName>
    </submittedName>
</protein>
<dbReference type="Proteomes" id="UP000793456">
    <property type="component" value="Chromosome XIII"/>
</dbReference>